<dbReference type="PANTHER" id="PTHR47939">
    <property type="entry name" value="MEMBRANE-ASSOCIATED SALT-INDUCIBLE PROTEIN-LIKE"/>
    <property type="match status" value="1"/>
</dbReference>
<dbReference type="PROSITE" id="PS51375">
    <property type="entry name" value="PPR"/>
    <property type="match status" value="2"/>
</dbReference>
<evidence type="ECO:0008006" key="6">
    <source>
        <dbReference type="Google" id="ProtNLM"/>
    </source>
</evidence>
<comment type="similarity">
    <text evidence="1">Belongs to the PPR family. P subfamily.</text>
</comment>
<dbReference type="InterPro" id="IPR011990">
    <property type="entry name" value="TPR-like_helical_dom_sf"/>
</dbReference>
<dbReference type="Pfam" id="PF12854">
    <property type="entry name" value="PPR_1"/>
    <property type="match status" value="2"/>
</dbReference>
<dbReference type="AlphaFoldDB" id="A0A8S9KMM2"/>
<evidence type="ECO:0000256" key="2">
    <source>
        <dbReference type="ARBA" id="ARBA00022737"/>
    </source>
</evidence>
<dbReference type="PANTHER" id="PTHR47939:SF13">
    <property type="entry name" value="OS03G0201400 PROTEIN"/>
    <property type="match status" value="1"/>
</dbReference>
<evidence type="ECO:0000256" key="1">
    <source>
        <dbReference type="ARBA" id="ARBA00007626"/>
    </source>
</evidence>
<gene>
    <name evidence="4" type="ORF">F2Q68_00007506</name>
</gene>
<dbReference type="NCBIfam" id="TIGR00756">
    <property type="entry name" value="PPR"/>
    <property type="match status" value="2"/>
</dbReference>
<evidence type="ECO:0000256" key="3">
    <source>
        <dbReference type="PROSITE-ProRule" id="PRU00708"/>
    </source>
</evidence>
<keyword evidence="2" id="KW-0677">Repeat</keyword>
<dbReference type="Proteomes" id="UP000712281">
    <property type="component" value="Unassembled WGS sequence"/>
</dbReference>
<dbReference type="Gene3D" id="1.25.40.10">
    <property type="entry name" value="Tetratricopeptide repeat domain"/>
    <property type="match status" value="1"/>
</dbReference>
<dbReference type="InterPro" id="IPR050667">
    <property type="entry name" value="PPR-containing_protein"/>
</dbReference>
<sequence>MLFIARTVPRSNIYSTEPVYHHRSGCRADALTYNVILRGLCGEGRTEEALEMLGQWGCVEGVHLNKGSYRIILNALCKNGELEKAVEFLSLMSKKGVWPHHGTWNELVVRLCGSGNAEMGIRVLTGFVGMGFKPEPESWRAVVESICKERKLIHVFEVLDSLVS</sequence>
<name>A0A8S9KMM2_BRACR</name>
<proteinExistence type="inferred from homology"/>
<accession>A0A8S9KMM2</accession>
<evidence type="ECO:0000313" key="5">
    <source>
        <dbReference type="Proteomes" id="UP000712281"/>
    </source>
</evidence>
<feature type="repeat" description="PPR" evidence="3">
    <location>
        <begin position="65"/>
        <end position="99"/>
    </location>
</feature>
<comment type="caution">
    <text evidence="4">The sequence shown here is derived from an EMBL/GenBank/DDBJ whole genome shotgun (WGS) entry which is preliminary data.</text>
</comment>
<dbReference type="InterPro" id="IPR002885">
    <property type="entry name" value="PPR_rpt"/>
</dbReference>
<reference evidence="4" key="1">
    <citation type="submission" date="2019-12" db="EMBL/GenBank/DDBJ databases">
        <title>Genome sequencing and annotation of Brassica cretica.</title>
        <authorList>
            <person name="Studholme D.J."/>
            <person name="Sarris P.F."/>
        </authorList>
    </citation>
    <scope>NUCLEOTIDE SEQUENCE</scope>
    <source>
        <strain evidence="4">PFS-001/15</strain>
        <tissue evidence="4">Leaf</tissue>
    </source>
</reference>
<evidence type="ECO:0000313" key="4">
    <source>
        <dbReference type="EMBL" id="KAF2595629.1"/>
    </source>
</evidence>
<organism evidence="4 5">
    <name type="scientific">Brassica cretica</name>
    <name type="common">Mustard</name>
    <dbReference type="NCBI Taxonomy" id="69181"/>
    <lineage>
        <taxon>Eukaryota</taxon>
        <taxon>Viridiplantae</taxon>
        <taxon>Streptophyta</taxon>
        <taxon>Embryophyta</taxon>
        <taxon>Tracheophyta</taxon>
        <taxon>Spermatophyta</taxon>
        <taxon>Magnoliopsida</taxon>
        <taxon>eudicotyledons</taxon>
        <taxon>Gunneridae</taxon>
        <taxon>Pentapetalae</taxon>
        <taxon>rosids</taxon>
        <taxon>malvids</taxon>
        <taxon>Brassicales</taxon>
        <taxon>Brassicaceae</taxon>
        <taxon>Brassiceae</taxon>
        <taxon>Brassica</taxon>
    </lineage>
</organism>
<protein>
    <recommendedName>
        <fullName evidence="6">Pentacotripeptide-repeat region of PRORP domain-containing protein</fullName>
    </recommendedName>
</protein>
<dbReference type="EMBL" id="QGKW02000717">
    <property type="protein sequence ID" value="KAF2595629.1"/>
    <property type="molecule type" value="Genomic_DNA"/>
</dbReference>
<feature type="repeat" description="PPR" evidence="3">
    <location>
        <begin position="29"/>
        <end position="64"/>
    </location>
</feature>